<dbReference type="EMBL" id="JACYXT010000014">
    <property type="protein sequence ID" value="MBD9727239.1"/>
    <property type="molecule type" value="Genomic_DNA"/>
</dbReference>
<feature type="transmembrane region" description="Helical" evidence="1">
    <location>
        <begin position="28"/>
        <end position="44"/>
    </location>
</feature>
<keyword evidence="1" id="KW-1133">Transmembrane helix</keyword>
<dbReference type="GeneID" id="79933049"/>
<proteinExistence type="predicted"/>
<feature type="transmembrane region" description="Helical" evidence="1">
    <location>
        <begin position="51"/>
        <end position="75"/>
    </location>
</feature>
<accession>A0A927LAR4</accession>
<keyword evidence="1" id="KW-0472">Membrane</keyword>
<protein>
    <submittedName>
        <fullName evidence="2">Uncharacterized protein</fullName>
    </submittedName>
</protein>
<sequence>MLLLVAVGALFVEPTTRAEETEAGQLAARIYGCWFLGGLVLFPVSRMTRTWLVHLATMILTPVALFALVVLSAVAR</sequence>
<name>A0A927LAR4_9ACTN</name>
<organism evidence="2 3">
    <name type="scientific">Streptomyces caniscabiei</name>
    <dbReference type="NCBI Taxonomy" id="2746961"/>
    <lineage>
        <taxon>Bacteria</taxon>
        <taxon>Bacillati</taxon>
        <taxon>Actinomycetota</taxon>
        <taxon>Actinomycetes</taxon>
        <taxon>Kitasatosporales</taxon>
        <taxon>Streptomycetaceae</taxon>
        <taxon>Streptomyces</taxon>
    </lineage>
</organism>
<comment type="caution">
    <text evidence="2">The sequence shown here is derived from an EMBL/GenBank/DDBJ whole genome shotgun (WGS) entry which is preliminary data.</text>
</comment>
<evidence type="ECO:0000313" key="3">
    <source>
        <dbReference type="Proteomes" id="UP000661025"/>
    </source>
</evidence>
<reference evidence="2" key="1">
    <citation type="submission" date="2020-09" db="EMBL/GenBank/DDBJ databases">
        <title>Streptomyces canutascabiei sp. nov., which causes potato common scab and is distributed across the world.</title>
        <authorList>
            <person name="Nguyen H.P."/>
            <person name="Weisberg A.J."/>
            <person name="Chang J.H."/>
            <person name="Clarke C.R."/>
        </authorList>
    </citation>
    <scope>NUCLEOTIDE SEQUENCE</scope>
    <source>
        <strain evidence="2">ID-01-6.2a</strain>
    </source>
</reference>
<evidence type="ECO:0000313" key="2">
    <source>
        <dbReference type="EMBL" id="MBD9727239.1"/>
    </source>
</evidence>
<keyword evidence="1" id="KW-0812">Transmembrane</keyword>
<evidence type="ECO:0000256" key="1">
    <source>
        <dbReference type="SAM" id="Phobius"/>
    </source>
</evidence>
<gene>
    <name evidence="2" type="ORF">IHE70_29335</name>
</gene>
<dbReference type="Proteomes" id="UP000661025">
    <property type="component" value="Unassembled WGS sequence"/>
</dbReference>
<dbReference type="AlphaFoldDB" id="A0A927LAR4"/>
<dbReference type="RefSeq" id="WP_179202687.1">
    <property type="nucleotide sequence ID" value="NZ_CP119182.1"/>
</dbReference>